<protein>
    <recommendedName>
        <fullName evidence="2">SWIM-type domain-containing protein</fullName>
    </recommendedName>
</protein>
<reference evidence="3" key="1">
    <citation type="submission" date="2021-02" db="EMBL/GenBank/DDBJ databases">
        <authorList>
            <person name="Nowell W R."/>
        </authorList>
    </citation>
    <scope>NUCLEOTIDE SEQUENCE</scope>
    <source>
        <strain evidence="3">Ploen Becks lab</strain>
    </source>
</reference>
<dbReference type="GO" id="GO:0008270">
    <property type="term" value="F:zinc ion binding"/>
    <property type="evidence" value="ECO:0007669"/>
    <property type="project" value="UniProtKB-KW"/>
</dbReference>
<dbReference type="AlphaFoldDB" id="A0A813XC16"/>
<keyword evidence="1" id="KW-0479">Metal-binding</keyword>
<dbReference type="Pfam" id="PF04434">
    <property type="entry name" value="SWIM"/>
    <property type="match status" value="1"/>
</dbReference>
<gene>
    <name evidence="3" type="ORF">OXX778_LOCUS9854</name>
</gene>
<keyword evidence="1" id="KW-0862">Zinc</keyword>
<accession>A0A813XC16</accession>
<name>A0A813XC16_9BILA</name>
<proteinExistence type="predicted"/>
<dbReference type="EMBL" id="CAJNOC010001492">
    <property type="protein sequence ID" value="CAF0869398.1"/>
    <property type="molecule type" value="Genomic_DNA"/>
</dbReference>
<sequence length="114" mass="12905">MNVCELMATILVDCTKSQTHFDLGLRHNNSMVRNSIVYGEANFIKITGNTFYYSADGMRKYYLQLDPKFCSCSKFYLEAICRHYIALAIVNNITVFPGLLPHPSMAITSILPQS</sequence>
<feature type="domain" description="SWIM-type" evidence="2">
    <location>
        <begin position="61"/>
        <end position="92"/>
    </location>
</feature>
<evidence type="ECO:0000259" key="2">
    <source>
        <dbReference type="PROSITE" id="PS50966"/>
    </source>
</evidence>
<evidence type="ECO:0000313" key="3">
    <source>
        <dbReference type="EMBL" id="CAF0869398.1"/>
    </source>
</evidence>
<keyword evidence="1" id="KW-0863">Zinc-finger</keyword>
<keyword evidence="4" id="KW-1185">Reference proteome</keyword>
<dbReference type="PROSITE" id="PS50966">
    <property type="entry name" value="ZF_SWIM"/>
    <property type="match status" value="1"/>
</dbReference>
<dbReference type="Proteomes" id="UP000663879">
    <property type="component" value="Unassembled WGS sequence"/>
</dbReference>
<dbReference type="InterPro" id="IPR007527">
    <property type="entry name" value="Znf_SWIM"/>
</dbReference>
<organism evidence="3 4">
    <name type="scientific">Brachionus calyciflorus</name>
    <dbReference type="NCBI Taxonomy" id="104777"/>
    <lineage>
        <taxon>Eukaryota</taxon>
        <taxon>Metazoa</taxon>
        <taxon>Spiralia</taxon>
        <taxon>Gnathifera</taxon>
        <taxon>Rotifera</taxon>
        <taxon>Eurotatoria</taxon>
        <taxon>Monogononta</taxon>
        <taxon>Pseudotrocha</taxon>
        <taxon>Ploima</taxon>
        <taxon>Brachionidae</taxon>
        <taxon>Brachionus</taxon>
    </lineage>
</organism>
<evidence type="ECO:0000256" key="1">
    <source>
        <dbReference type="PROSITE-ProRule" id="PRU00325"/>
    </source>
</evidence>
<comment type="caution">
    <text evidence="3">The sequence shown here is derived from an EMBL/GenBank/DDBJ whole genome shotgun (WGS) entry which is preliminary data.</text>
</comment>
<evidence type="ECO:0000313" key="4">
    <source>
        <dbReference type="Proteomes" id="UP000663879"/>
    </source>
</evidence>